<organism evidence="10 11">
    <name type="scientific">Silurus asotus</name>
    <name type="common">Amur catfish</name>
    <name type="synonym">Parasilurus asotus</name>
    <dbReference type="NCBI Taxonomy" id="30991"/>
    <lineage>
        <taxon>Eukaryota</taxon>
        <taxon>Metazoa</taxon>
        <taxon>Chordata</taxon>
        <taxon>Craniata</taxon>
        <taxon>Vertebrata</taxon>
        <taxon>Euteleostomi</taxon>
        <taxon>Actinopterygii</taxon>
        <taxon>Neopterygii</taxon>
        <taxon>Teleostei</taxon>
        <taxon>Ostariophysi</taxon>
        <taxon>Siluriformes</taxon>
        <taxon>Siluridae</taxon>
        <taxon>Silurus</taxon>
    </lineage>
</organism>
<keyword evidence="6" id="KW-0012">Acyltransferase</keyword>
<comment type="caution">
    <text evidence="10">The sequence shown here is derived from an EMBL/GenBank/DDBJ whole genome shotgun (WGS) entry which is preliminary data.</text>
</comment>
<dbReference type="InterPro" id="IPR050779">
    <property type="entry name" value="Transglutaminase"/>
</dbReference>
<name>A0AAD5B602_SILAS</name>
<evidence type="ECO:0000256" key="3">
    <source>
        <dbReference type="ARBA" id="ARBA00022679"/>
    </source>
</evidence>
<dbReference type="GO" id="GO:0007399">
    <property type="term" value="P:nervous system development"/>
    <property type="evidence" value="ECO:0007669"/>
    <property type="project" value="UniProtKB-ARBA"/>
</dbReference>
<accession>A0AAD5B602</accession>
<evidence type="ECO:0000313" key="11">
    <source>
        <dbReference type="Proteomes" id="UP001205998"/>
    </source>
</evidence>
<dbReference type="SUPFAM" id="SSF54001">
    <property type="entry name" value="Cysteine proteinases"/>
    <property type="match status" value="1"/>
</dbReference>
<dbReference type="InterPro" id="IPR001102">
    <property type="entry name" value="Transglutaminase_N"/>
</dbReference>
<comment type="similarity">
    <text evidence="2">Belongs to the transglutaminase superfamily. Transglutaminase family.</text>
</comment>
<keyword evidence="3" id="KW-0808">Transferase</keyword>
<feature type="active site" evidence="8">
    <location>
        <position position="330"/>
    </location>
</feature>
<proteinExistence type="inferred from homology"/>
<evidence type="ECO:0000256" key="7">
    <source>
        <dbReference type="ARBA" id="ARBA00024222"/>
    </source>
</evidence>
<protein>
    <recommendedName>
        <fullName evidence="7">protein-glutamine gamma-glutamyltransferase</fullName>
        <ecNumber evidence="7">2.3.2.13</ecNumber>
    </recommendedName>
</protein>
<dbReference type="PIRSF" id="PIRSF000459">
    <property type="entry name" value="TGM_EBP42"/>
    <property type="match status" value="1"/>
</dbReference>
<feature type="active site" evidence="8">
    <location>
        <position position="353"/>
    </location>
</feature>
<evidence type="ECO:0000256" key="1">
    <source>
        <dbReference type="ARBA" id="ARBA00001913"/>
    </source>
</evidence>
<dbReference type="SUPFAM" id="SSF81296">
    <property type="entry name" value="E set domains"/>
    <property type="match status" value="1"/>
</dbReference>
<feature type="active site" evidence="8">
    <location>
        <position position="272"/>
    </location>
</feature>
<keyword evidence="11" id="KW-1185">Reference proteome</keyword>
<dbReference type="Gene3D" id="3.90.260.10">
    <property type="entry name" value="Transglutaminase-like"/>
    <property type="match status" value="1"/>
</dbReference>
<dbReference type="PANTHER" id="PTHR11590:SF80">
    <property type="entry name" value="TRANSGLUTAMINASE 5,-LIKE"/>
    <property type="match status" value="1"/>
</dbReference>
<dbReference type="Pfam" id="PF00927">
    <property type="entry name" value="Transglut_C"/>
    <property type="match status" value="1"/>
</dbReference>
<evidence type="ECO:0000256" key="6">
    <source>
        <dbReference type="ARBA" id="ARBA00023315"/>
    </source>
</evidence>
<dbReference type="InterPro" id="IPR013783">
    <property type="entry name" value="Ig-like_fold"/>
</dbReference>
<dbReference type="Proteomes" id="UP001205998">
    <property type="component" value="Unassembled WGS sequence"/>
</dbReference>
<dbReference type="GO" id="GO:0046872">
    <property type="term" value="F:metal ion binding"/>
    <property type="evidence" value="ECO:0007669"/>
    <property type="project" value="UniProtKB-KW"/>
</dbReference>
<dbReference type="EMBL" id="MU545793">
    <property type="protein sequence ID" value="KAI5628440.1"/>
    <property type="molecule type" value="Genomic_DNA"/>
</dbReference>
<feature type="non-terminal residue" evidence="10">
    <location>
        <position position="1"/>
    </location>
</feature>
<dbReference type="GO" id="GO:0003810">
    <property type="term" value="F:protein-glutamine gamma-glutamyltransferase activity"/>
    <property type="evidence" value="ECO:0007669"/>
    <property type="project" value="UniProtKB-EC"/>
</dbReference>
<evidence type="ECO:0000313" key="10">
    <source>
        <dbReference type="EMBL" id="KAI5628440.1"/>
    </source>
</evidence>
<sequence>LKLVHASLEEAQNHVWHKTEGLKSSSLIVRRGQNFRLTLRFNGPYMSNKHELVLKIQLDDLYCDVPITSSKNTSQSQWSAYVQQGRLDPSTPHNTSVCVYSPPTAIVGVYQLHLLVKSSYGSYNCKIGKFTLLCNPWCAADSVYLPEESQREEYVRNDFGLLYQGTAKNITFRPWGFDLYESGILEICMMVLQVSNEHKKNWKSDYVNRSDPVYISRVVSAMINNNDDCGVLQGNWSEDYSSGLKPSEWTDSGSILKQWAKSGFSPVKYGQCWVFAAVMCTVLRVLGIPTRVVTNYNSAHDTNGNLVIEEYYTEKGEKLTQNHDSIWNFHVWVECWMKRGDLGAGFDGWQVLDPTPQERSGGVYRCGPAPVKAIRECQLNMDYDVPFIYAEVNADVRVCIVRQKQILSCTTETDRVGLLICTKSLGSNCPEDITSTYKNKKALRPSLRTASPRSVKGLSLELNHIKAPVVGENICFSVTVTNHSSVLKTVKEYVNAQAKSYDRSPSDTFWEADNIIQLAPHESEVLQHQIPYSQYSALGNEQLINLAAVVIDLATQERVLASEEFNITSPVINIKVADEDTIIAHRPQVAMVTFTNPFSVAVKGMLTVAGSGLLEEKVLIKMCCNNEIIPYRLWNKQVADEDTIIAHRPQVAMVTFTNPFSVAVKGMLTVAGSGLLEEKVLINVALLQPKETMNTMVRFTPKIVGVKMLHASLSLDINRIVIRGFRTITARPA</sequence>
<dbReference type="InterPro" id="IPR036985">
    <property type="entry name" value="Transglutaminase-like_sf"/>
</dbReference>
<feature type="domain" description="Transglutaminase-like" evidence="9">
    <location>
        <begin position="264"/>
        <end position="356"/>
    </location>
</feature>
<dbReference type="AlphaFoldDB" id="A0AAD5B602"/>
<dbReference type="InterPro" id="IPR038765">
    <property type="entry name" value="Papain-like_cys_pep_sf"/>
</dbReference>
<evidence type="ECO:0000256" key="2">
    <source>
        <dbReference type="ARBA" id="ARBA00005968"/>
    </source>
</evidence>
<evidence type="ECO:0000256" key="4">
    <source>
        <dbReference type="ARBA" id="ARBA00022723"/>
    </source>
</evidence>
<dbReference type="InterPro" id="IPR023608">
    <property type="entry name" value="Transglutaminase_animal"/>
</dbReference>
<keyword evidence="4" id="KW-0479">Metal-binding</keyword>
<dbReference type="Pfam" id="PF00868">
    <property type="entry name" value="Transglut_N"/>
    <property type="match status" value="1"/>
</dbReference>
<dbReference type="GO" id="GO:0005739">
    <property type="term" value="C:mitochondrion"/>
    <property type="evidence" value="ECO:0007669"/>
    <property type="project" value="TreeGrafter"/>
</dbReference>
<evidence type="ECO:0000259" key="9">
    <source>
        <dbReference type="SMART" id="SM00460"/>
    </source>
</evidence>
<comment type="cofactor">
    <cofactor evidence="1">
        <name>Ca(2+)</name>
        <dbReference type="ChEBI" id="CHEBI:29108"/>
    </cofactor>
</comment>
<dbReference type="EC" id="2.3.2.13" evidence="7"/>
<dbReference type="InterPro" id="IPR008958">
    <property type="entry name" value="Transglutaminase_C"/>
</dbReference>
<dbReference type="InterPro" id="IPR014756">
    <property type="entry name" value="Ig_E-set"/>
</dbReference>
<evidence type="ECO:0000256" key="5">
    <source>
        <dbReference type="ARBA" id="ARBA00022837"/>
    </source>
</evidence>
<dbReference type="FunFam" id="3.90.260.10:FF:000001">
    <property type="entry name" value="Protein-glutamine gamma-glutamyltransferase 2"/>
    <property type="match status" value="1"/>
</dbReference>
<keyword evidence="5" id="KW-0106">Calcium</keyword>
<evidence type="ECO:0000256" key="8">
    <source>
        <dbReference type="PIRSR" id="PIRSR000459-1"/>
    </source>
</evidence>
<dbReference type="Gene3D" id="2.60.40.10">
    <property type="entry name" value="Immunoglobulins"/>
    <property type="match status" value="4"/>
</dbReference>
<dbReference type="SMART" id="SM00460">
    <property type="entry name" value="TGc"/>
    <property type="match status" value="1"/>
</dbReference>
<dbReference type="PANTHER" id="PTHR11590">
    <property type="entry name" value="PROTEIN-GLUTAMINE GAMMA-GLUTAMYLTRANSFERASE"/>
    <property type="match status" value="1"/>
</dbReference>
<dbReference type="InterPro" id="IPR036238">
    <property type="entry name" value="Transglutaminase_C_sf"/>
</dbReference>
<dbReference type="SUPFAM" id="SSF49309">
    <property type="entry name" value="Transglutaminase, two C-terminal domains"/>
    <property type="match status" value="3"/>
</dbReference>
<dbReference type="InterPro" id="IPR002931">
    <property type="entry name" value="Transglutaminase-like"/>
</dbReference>
<reference evidence="10" key="1">
    <citation type="submission" date="2018-07" db="EMBL/GenBank/DDBJ databases">
        <title>Comparative genomics of catfishes provides insights into carnivory and benthic adaptation.</title>
        <authorList>
            <person name="Zhang Y."/>
            <person name="Wang D."/>
            <person name="Peng Z."/>
            <person name="Zheng S."/>
            <person name="Shao F."/>
            <person name="Tao W."/>
        </authorList>
    </citation>
    <scope>NUCLEOTIDE SEQUENCE</scope>
    <source>
        <strain evidence="10">Chongqing</strain>
    </source>
</reference>
<dbReference type="Pfam" id="PF01841">
    <property type="entry name" value="Transglut_core"/>
    <property type="match status" value="1"/>
</dbReference>
<gene>
    <name evidence="10" type="ORF">C0J50_2930</name>
</gene>